<dbReference type="Proteomes" id="UP001147747">
    <property type="component" value="Unassembled WGS sequence"/>
</dbReference>
<proteinExistence type="predicted"/>
<evidence type="ECO:0000313" key="3">
    <source>
        <dbReference type="Proteomes" id="UP001147747"/>
    </source>
</evidence>
<evidence type="ECO:0000313" key="2">
    <source>
        <dbReference type="EMBL" id="KAJ5407607.1"/>
    </source>
</evidence>
<dbReference type="GeneID" id="81365107"/>
<feature type="compositionally biased region" description="Basic and acidic residues" evidence="1">
    <location>
        <begin position="1"/>
        <end position="12"/>
    </location>
</feature>
<protein>
    <submittedName>
        <fullName evidence="2">Uncharacterized protein</fullName>
    </submittedName>
</protein>
<feature type="region of interest" description="Disordered" evidence="1">
    <location>
        <begin position="1"/>
        <end position="60"/>
    </location>
</feature>
<gene>
    <name evidence="2" type="ORF">N7509_001490</name>
</gene>
<comment type="caution">
    <text evidence="2">The sequence shown here is derived from an EMBL/GenBank/DDBJ whole genome shotgun (WGS) entry which is preliminary data.</text>
</comment>
<evidence type="ECO:0000256" key="1">
    <source>
        <dbReference type="SAM" id="MobiDB-lite"/>
    </source>
</evidence>
<sequence length="528" mass="60358">MAPRSRRADDTRPNSAPPLNRDRVSKTVSAKPKRRPGRPFKFPRSDSSQSQSSRSPLSAISALSASPAGAPLIRRRALSRLETVPVEVIEKIFLYSLNPNLPRASPVLAIALSREHIYNLLIILALWNDPMATDPLSPAMVAMLTPLDEYVPLSRNARGKLQDSIFRCRWCTMRRVRDQIPQIVNLTLHRFWINTGLEMDPEQQAALDRFMKREDMTTLSFTATSGVIDRLADGIKLECPGQTYDQSCLALRPGPHEYKLVIEPNVLIFISTKGVGLTLRPAIELQEFPGHLIRGSSTGFSAEDVAFLELLRLCSNHRQWDDRDYPRHSTSTKVDRMALHQGVRNAIRSQNLDALTSLLKIDQFVYDFQVREESEENGLPYTIPSDHFVTVTRVGRSNPRLNMAFFETLVRASAESIPTNSLEVTQWTVDNIHLAEQNPTQYRETNGNFARWLSNFILRLPLFIERKAGFSQTLFRHGELDLSKYEGRRYFEEVLQPRNEQMLYWMAESSFHPEEFWLKSNKVPKPDV</sequence>
<feature type="compositionally biased region" description="Low complexity" evidence="1">
    <location>
        <begin position="39"/>
        <end position="60"/>
    </location>
</feature>
<reference evidence="2" key="2">
    <citation type="journal article" date="2023" name="IMA Fungus">
        <title>Comparative genomic study of the Penicillium genus elucidates a diverse pangenome and 15 lateral gene transfer events.</title>
        <authorList>
            <person name="Petersen C."/>
            <person name="Sorensen T."/>
            <person name="Nielsen M.R."/>
            <person name="Sondergaard T.E."/>
            <person name="Sorensen J.L."/>
            <person name="Fitzpatrick D.A."/>
            <person name="Frisvad J.C."/>
            <person name="Nielsen K.L."/>
        </authorList>
    </citation>
    <scope>NUCLEOTIDE SEQUENCE</scope>
    <source>
        <strain evidence="2">IBT 29677</strain>
    </source>
</reference>
<organism evidence="2 3">
    <name type="scientific">Penicillium cosmopolitanum</name>
    <dbReference type="NCBI Taxonomy" id="1131564"/>
    <lineage>
        <taxon>Eukaryota</taxon>
        <taxon>Fungi</taxon>
        <taxon>Dikarya</taxon>
        <taxon>Ascomycota</taxon>
        <taxon>Pezizomycotina</taxon>
        <taxon>Eurotiomycetes</taxon>
        <taxon>Eurotiomycetidae</taxon>
        <taxon>Eurotiales</taxon>
        <taxon>Aspergillaceae</taxon>
        <taxon>Penicillium</taxon>
    </lineage>
</organism>
<reference evidence="2" key="1">
    <citation type="submission" date="2022-12" db="EMBL/GenBank/DDBJ databases">
        <authorList>
            <person name="Petersen C."/>
        </authorList>
    </citation>
    <scope>NUCLEOTIDE SEQUENCE</scope>
    <source>
        <strain evidence="2">IBT 29677</strain>
    </source>
</reference>
<keyword evidence="3" id="KW-1185">Reference proteome</keyword>
<accession>A0A9X0BCE1</accession>
<dbReference type="OrthoDB" id="4167490at2759"/>
<dbReference type="AlphaFoldDB" id="A0A9X0BCE1"/>
<dbReference type="RefSeq" id="XP_056491922.1">
    <property type="nucleotide sequence ID" value="XM_056626127.1"/>
</dbReference>
<name>A0A9X0BCE1_9EURO</name>
<dbReference type="EMBL" id="JAPZBU010000004">
    <property type="protein sequence ID" value="KAJ5407607.1"/>
    <property type="molecule type" value="Genomic_DNA"/>
</dbReference>